<feature type="coiled-coil region" evidence="1">
    <location>
        <begin position="114"/>
        <end position="141"/>
    </location>
</feature>
<evidence type="ECO:0008006" key="5">
    <source>
        <dbReference type="Google" id="ProtNLM"/>
    </source>
</evidence>
<organism evidence="3 4">
    <name type="scientific">Natrinema salaciae</name>
    <dbReference type="NCBI Taxonomy" id="1186196"/>
    <lineage>
        <taxon>Archaea</taxon>
        <taxon>Methanobacteriati</taxon>
        <taxon>Methanobacteriota</taxon>
        <taxon>Stenosarchaea group</taxon>
        <taxon>Halobacteria</taxon>
        <taxon>Halobacteriales</taxon>
        <taxon>Natrialbaceae</taxon>
        <taxon>Natrinema</taxon>
    </lineage>
</organism>
<gene>
    <name evidence="3" type="ORF">SAMN04489841_3680</name>
</gene>
<evidence type="ECO:0000256" key="1">
    <source>
        <dbReference type="SAM" id="Coils"/>
    </source>
</evidence>
<feature type="compositionally biased region" description="Polar residues" evidence="2">
    <location>
        <begin position="381"/>
        <end position="391"/>
    </location>
</feature>
<sequence length="504" mass="54274">MSSVVYARNPALSGGDGRATWAVQSEAVVSLADTTLPFALAAGVLAVIGVAIVVQRRFATAADDGDDPTSTDSSRDEIRTDSAANGFEERFDETTLERLEPIVPDAVERVRDLESETRDDHESARERIERAERILRRGLEDALADGRLEPGLAAPTGEPYEIVNLPARYRELSLPSSGETVHVNAAEQAVRDRLEDGTIRELAMVAAAVDEHREAIHEHVRRREGDLVELRAEVDGTLADVRDLTDRLEGPLADRVDDFVLAGRHDSVPGVADIERDLSDATDLLHRCSFEDARRKLRDADDAADDLLVTVDFLGGLVGTIEHGGGTVALPEAVPTALMRDLAPIVERQYGVDVTLEESAIEITDREGSDGGAAPDRTDEATLTSEESSNRAVATGSGAATGGHAGVTTEAIADEILFVLRELDGGTGVETVQCQTDRLPDSVARPAVLDEVAAYCRRQTDVVAAVDLQEGAPPGFLEIEFSPRTSPQSGLETLRERFVERHGR</sequence>
<keyword evidence="4" id="KW-1185">Reference proteome</keyword>
<accession>A0A1H9NP35</accession>
<evidence type="ECO:0000313" key="4">
    <source>
        <dbReference type="Proteomes" id="UP000199114"/>
    </source>
</evidence>
<protein>
    <recommendedName>
        <fullName evidence="5">Coiled-coil protein</fullName>
    </recommendedName>
</protein>
<reference evidence="4" key="1">
    <citation type="submission" date="2016-10" db="EMBL/GenBank/DDBJ databases">
        <authorList>
            <person name="Varghese N."/>
            <person name="Submissions S."/>
        </authorList>
    </citation>
    <scope>NUCLEOTIDE SEQUENCE [LARGE SCALE GENOMIC DNA]</scope>
    <source>
        <strain evidence="4">DSM 25055</strain>
    </source>
</reference>
<feature type="region of interest" description="Disordered" evidence="2">
    <location>
        <begin position="61"/>
        <end position="86"/>
    </location>
</feature>
<name>A0A1H9NP35_9EURY</name>
<dbReference type="EMBL" id="FOFD01000005">
    <property type="protein sequence ID" value="SER37730.1"/>
    <property type="molecule type" value="Genomic_DNA"/>
</dbReference>
<feature type="region of interest" description="Disordered" evidence="2">
    <location>
        <begin position="363"/>
        <end position="403"/>
    </location>
</feature>
<evidence type="ECO:0000256" key="2">
    <source>
        <dbReference type="SAM" id="MobiDB-lite"/>
    </source>
</evidence>
<dbReference type="STRING" id="1186196.SAMN04489841_3680"/>
<evidence type="ECO:0000313" key="3">
    <source>
        <dbReference type="EMBL" id="SER37730.1"/>
    </source>
</evidence>
<dbReference type="Proteomes" id="UP000199114">
    <property type="component" value="Unassembled WGS sequence"/>
</dbReference>
<dbReference type="AlphaFoldDB" id="A0A1H9NP35"/>
<keyword evidence="1" id="KW-0175">Coiled coil</keyword>
<proteinExistence type="predicted"/>